<dbReference type="Proteomes" id="UP000681967">
    <property type="component" value="Unassembled WGS sequence"/>
</dbReference>
<feature type="region of interest" description="Disordered" evidence="1">
    <location>
        <begin position="1"/>
        <end position="22"/>
    </location>
</feature>
<dbReference type="EMBL" id="CAJOBJ010031198">
    <property type="protein sequence ID" value="CAF4274247.1"/>
    <property type="molecule type" value="Genomic_DNA"/>
</dbReference>
<evidence type="ECO:0000313" key="6">
    <source>
        <dbReference type="Proteomes" id="UP000681720"/>
    </source>
</evidence>
<comment type="caution">
    <text evidence="2">The sequence shown here is derived from an EMBL/GenBank/DDBJ whole genome shotgun (WGS) entry which is preliminary data.</text>
</comment>
<reference evidence="2" key="1">
    <citation type="submission" date="2021-02" db="EMBL/GenBank/DDBJ databases">
        <authorList>
            <person name="Nowell W R."/>
        </authorList>
    </citation>
    <scope>NUCLEOTIDE SEQUENCE</scope>
</reference>
<dbReference type="AlphaFoldDB" id="A0A8S2T9G1"/>
<evidence type="ECO:0000313" key="5">
    <source>
        <dbReference type="EMBL" id="CAF5183735.1"/>
    </source>
</evidence>
<dbReference type="Proteomes" id="UP000681720">
    <property type="component" value="Unassembled WGS sequence"/>
</dbReference>
<organism evidence="2 6">
    <name type="scientific">Rotaria magnacalcarata</name>
    <dbReference type="NCBI Taxonomy" id="392030"/>
    <lineage>
        <taxon>Eukaryota</taxon>
        <taxon>Metazoa</taxon>
        <taxon>Spiralia</taxon>
        <taxon>Gnathifera</taxon>
        <taxon>Rotifera</taxon>
        <taxon>Eurotatoria</taxon>
        <taxon>Bdelloidea</taxon>
        <taxon>Philodinida</taxon>
        <taxon>Philodinidae</taxon>
        <taxon>Rotaria</taxon>
    </lineage>
</organism>
<gene>
    <name evidence="4" type="ORF">BYL167_LOCUS79358</name>
    <name evidence="5" type="ORF">BYL167_LOCUS79364</name>
    <name evidence="2" type="ORF">GIL414_LOCUS24677</name>
    <name evidence="3" type="ORF">GIL414_LOCUS24691</name>
</gene>
<evidence type="ECO:0000313" key="2">
    <source>
        <dbReference type="EMBL" id="CAF4273957.1"/>
    </source>
</evidence>
<proteinExistence type="predicted"/>
<sequence>MPYPHDSKSASRITSHNVHSHQQPLNVDIHFLPFTFNEEMCVISPPNPIPPVKHVSNESQT</sequence>
<evidence type="ECO:0000313" key="3">
    <source>
        <dbReference type="EMBL" id="CAF4274247.1"/>
    </source>
</evidence>
<evidence type="ECO:0000313" key="4">
    <source>
        <dbReference type="EMBL" id="CAF5183698.1"/>
    </source>
</evidence>
<name>A0A8S2T9G1_9BILA</name>
<evidence type="ECO:0000256" key="1">
    <source>
        <dbReference type="SAM" id="MobiDB-lite"/>
    </source>
</evidence>
<accession>A0A8S2T9G1</accession>
<protein>
    <submittedName>
        <fullName evidence="2">Uncharacterized protein</fullName>
    </submittedName>
</protein>
<feature type="non-terminal residue" evidence="2">
    <location>
        <position position="61"/>
    </location>
</feature>
<feature type="compositionally biased region" description="Polar residues" evidence="1">
    <location>
        <begin position="10"/>
        <end position="22"/>
    </location>
</feature>
<dbReference type="EMBL" id="CAJOBJ010031158">
    <property type="protein sequence ID" value="CAF4273957.1"/>
    <property type="molecule type" value="Genomic_DNA"/>
</dbReference>
<dbReference type="EMBL" id="CAJOBH010293290">
    <property type="protein sequence ID" value="CAF5183698.1"/>
    <property type="molecule type" value="Genomic_DNA"/>
</dbReference>
<dbReference type="EMBL" id="CAJOBH010293326">
    <property type="protein sequence ID" value="CAF5183735.1"/>
    <property type="molecule type" value="Genomic_DNA"/>
</dbReference>